<evidence type="ECO:0000256" key="1">
    <source>
        <dbReference type="SAM" id="MobiDB-lite"/>
    </source>
</evidence>
<gene>
    <name evidence="2" type="ORF">SKAU_G00290230</name>
</gene>
<proteinExistence type="predicted"/>
<comment type="caution">
    <text evidence="2">The sequence shown here is derived from an EMBL/GenBank/DDBJ whole genome shotgun (WGS) entry which is preliminary data.</text>
</comment>
<dbReference type="Proteomes" id="UP001152622">
    <property type="component" value="Chromosome 12"/>
</dbReference>
<dbReference type="OrthoDB" id="10490981at2759"/>
<dbReference type="AlphaFoldDB" id="A0A9Q1IK37"/>
<feature type="compositionally biased region" description="Polar residues" evidence="1">
    <location>
        <begin position="1"/>
        <end position="22"/>
    </location>
</feature>
<name>A0A9Q1IK37_SYNKA</name>
<evidence type="ECO:0000313" key="2">
    <source>
        <dbReference type="EMBL" id="KAJ8344830.1"/>
    </source>
</evidence>
<reference evidence="2" key="1">
    <citation type="journal article" date="2023" name="Science">
        <title>Genome structures resolve the early diversification of teleost fishes.</title>
        <authorList>
            <person name="Parey E."/>
            <person name="Louis A."/>
            <person name="Montfort J."/>
            <person name="Bouchez O."/>
            <person name="Roques C."/>
            <person name="Iampietro C."/>
            <person name="Lluch J."/>
            <person name="Castinel A."/>
            <person name="Donnadieu C."/>
            <person name="Desvignes T."/>
            <person name="Floi Bucao C."/>
            <person name="Jouanno E."/>
            <person name="Wen M."/>
            <person name="Mejri S."/>
            <person name="Dirks R."/>
            <person name="Jansen H."/>
            <person name="Henkel C."/>
            <person name="Chen W.J."/>
            <person name="Zahm M."/>
            <person name="Cabau C."/>
            <person name="Klopp C."/>
            <person name="Thompson A.W."/>
            <person name="Robinson-Rechavi M."/>
            <person name="Braasch I."/>
            <person name="Lecointre G."/>
            <person name="Bobe J."/>
            <person name="Postlethwait J.H."/>
            <person name="Berthelot C."/>
            <person name="Roest Crollius H."/>
            <person name="Guiguen Y."/>
        </authorList>
    </citation>
    <scope>NUCLEOTIDE SEQUENCE</scope>
    <source>
        <strain evidence="2">WJC10195</strain>
    </source>
</reference>
<protein>
    <submittedName>
        <fullName evidence="2">Uncharacterized protein</fullName>
    </submittedName>
</protein>
<feature type="region of interest" description="Disordered" evidence="1">
    <location>
        <begin position="1"/>
        <end position="42"/>
    </location>
</feature>
<accession>A0A9Q1IK37</accession>
<keyword evidence="3" id="KW-1185">Reference proteome</keyword>
<sequence length="129" mass="14330">MDGTANSSSRTAIRMDNTTAENKNTEKSSIHTNKTAATTDKTDNFEIKTSNTTGMITISTRKTTLSREDYTKQQVIWNLSLAFDWLPFSVQPMHLQSCTAQTGVHLQEALKIEQLYALSILNGLTVKMG</sequence>
<organism evidence="2 3">
    <name type="scientific">Synaphobranchus kaupii</name>
    <name type="common">Kaup's arrowtooth eel</name>
    <dbReference type="NCBI Taxonomy" id="118154"/>
    <lineage>
        <taxon>Eukaryota</taxon>
        <taxon>Metazoa</taxon>
        <taxon>Chordata</taxon>
        <taxon>Craniata</taxon>
        <taxon>Vertebrata</taxon>
        <taxon>Euteleostomi</taxon>
        <taxon>Actinopterygii</taxon>
        <taxon>Neopterygii</taxon>
        <taxon>Teleostei</taxon>
        <taxon>Anguilliformes</taxon>
        <taxon>Synaphobranchidae</taxon>
        <taxon>Synaphobranchus</taxon>
    </lineage>
</organism>
<evidence type="ECO:0000313" key="3">
    <source>
        <dbReference type="Proteomes" id="UP001152622"/>
    </source>
</evidence>
<dbReference type="EMBL" id="JAINUF010000012">
    <property type="protein sequence ID" value="KAJ8344830.1"/>
    <property type="molecule type" value="Genomic_DNA"/>
</dbReference>